<dbReference type="Pfam" id="PF11799">
    <property type="entry name" value="IMS_C"/>
    <property type="match status" value="1"/>
</dbReference>
<dbReference type="AlphaFoldDB" id="A0A1E8E1H9"/>
<dbReference type="GO" id="GO:0042276">
    <property type="term" value="P:error-prone translesion synthesis"/>
    <property type="evidence" value="ECO:0007669"/>
    <property type="project" value="TreeGrafter"/>
</dbReference>
<dbReference type="InterPro" id="IPR001126">
    <property type="entry name" value="UmuC"/>
</dbReference>
<evidence type="ECO:0000256" key="1">
    <source>
        <dbReference type="ARBA" id="ARBA00010945"/>
    </source>
</evidence>
<dbReference type="Pfam" id="PF13438">
    <property type="entry name" value="DUF4113"/>
    <property type="match status" value="1"/>
</dbReference>
<dbReference type="EMBL" id="MKQS01000011">
    <property type="protein sequence ID" value="OFE43515.1"/>
    <property type="molecule type" value="Genomic_DNA"/>
</dbReference>
<evidence type="ECO:0000259" key="6">
    <source>
        <dbReference type="PROSITE" id="PS50173"/>
    </source>
</evidence>
<organism evidence="7 8">
    <name type="scientific">Acinetobacter towneri</name>
    <dbReference type="NCBI Taxonomy" id="202956"/>
    <lineage>
        <taxon>Bacteria</taxon>
        <taxon>Pseudomonadati</taxon>
        <taxon>Pseudomonadota</taxon>
        <taxon>Gammaproteobacteria</taxon>
        <taxon>Moraxellales</taxon>
        <taxon>Moraxellaceae</taxon>
        <taxon>Acinetobacter</taxon>
    </lineage>
</organism>
<keyword evidence="4" id="KW-0234">DNA repair</keyword>
<dbReference type="PROSITE" id="PS50173">
    <property type="entry name" value="UMUC"/>
    <property type="match status" value="1"/>
</dbReference>
<keyword evidence="2" id="KW-0227">DNA damage</keyword>
<dbReference type="GO" id="GO:0006281">
    <property type="term" value="P:DNA repair"/>
    <property type="evidence" value="ECO:0007669"/>
    <property type="project" value="UniProtKB-KW"/>
</dbReference>
<feature type="domain" description="UmuC" evidence="6">
    <location>
        <begin position="8"/>
        <end position="196"/>
    </location>
</feature>
<dbReference type="Proteomes" id="UP000186931">
    <property type="component" value="Unassembled WGS sequence"/>
</dbReference>
<dbReference type="PANTHER" id="PTHR11076:SF34">
    <property type="entry name" value="PROTEIN UMUC"/>
    <property type="match status" value="1"/>
</dbReference>
<evidence type="ECO:0000256" key="4">
    <source>
        <dbReference type="ARBA" id="ARBA00023204"/>
    </source>
</evidence>
<dbReference type="GO" id="GO:0003887">
    <property type="term" value="F:DNA-directed DNA polymerase activity"/>
    <property type="evidence" value="ECO:0007669"/>
    <property type="project" value="TreeGrafter"/>
</dbReference>
<dbReference type="CDD" id="cd01700">
    <property type="entry name" value="PolY_Pol_V_umuC"/>
    <property type="match status" value="1"/>
</dbReference>
<evidence type="ECO:0000313" key="8">
    <source>
        <dbReference type="Proteomes" id="UP000186931"/>
    </source>
</evidence>
<evidence type="ECO:0000256" key="3">
    <source>
        <dbReference type="ARBA" id="ARBA00023199"/>
    </source>
</evidence>
<dbReference type="RefSeq" id="WP_070154212.1">
    <property type="nucleotide sequence ID" value="NZ_MKQS01000011.1"/>
</dbReference>
<dbReference type="PANTHER" id="PTHR11076">
    <property type="entry name" value="DNA REPAIR POLYMERASE UMUC / TRANSFERASE FAMILY MEMBER"/>
    <property type="match status" value="1"/>
</dbReference>
<keyword evidence="3" id="KW-0741">SOS mutagenesis</keyword>
<protein>
    <submittedName>
        <fullName evidence="7">DNA polymerase V subunit UmuC</fullName>
    </submittedName>
</protein>
<dbReference type="SUPFAM" id="SSF56672">
    <property type="entry name" value="DNA/RNA polymerases"/>
    <property type="match status" value="1"/>
</dbReference>
<dbReference type="Gene3D" id="3.40.1170.60">
    <property type="match status" value="1"/>
</dbReference>
<dbReference type="Gene3D" id="3.30.70.270">
    <property type="match status" value="1"/>
</dbReference>
<dbReference type="InterPro" id="IPR043502">
    <property type="entry name" value="DNA/RNA_pol_sf"/>
</dbReference>
<comment type="caution">
    <text evidence="7">The sequence shown here is derived from an EMBL/GenBank/DDBJ whole genome shotgun (WGS) entry which is preliminary data.</text>
</comment>
<dbReference type="Pfam" id="PF00817">
    <property type="entry name" value="IMS"/>
    <property type="match status" value="1"/>
</dbReference>
<dbReference type="InterPro" id="IPR050116">
    <property type="entry name" value="DNA_polymerase-Y"/>
</dbReference>
<dbReference type="STRING" id="202956.BJN41_05345"/>
<evidence type="ECO:0000256" key="5">
    <source>
        <dbReference type="ARBA" id="ARBA00023236"/>
    </source>
</evidence>
<accession>A0A1E8E1H9</accession>
<evidence type="ECO:0000256" key="2">
    <source>
        <dbReference type="ARBA" id="ARBA00022763"/>
    </source>
</evidence>
<dbReference type="Pfam" id="PF11798">
    <property type="entry name" value="IMS_HHH"/>
    <property type="match status" value="1"/>
</dbReference>
<reference evidence="7 8" key="1">
    <citation type="submission" date="2016-10" db="EMBL/GenBank/DDBJ databases">
        <title>Genome of airborne Acinetobacter sp. 5-2Ac02 in the hospital environment: Species near to Acinetobacter towneri.</title>
        <authorList>
            <person name="Barbosa B."/>
            <person name="Fernandez-Garcia L."/>
            <person name="Gato E."/>
            <person name="Leao R."/>
            <person name="Albano R."/>
            <person name="Fernandez B."/>
            <person name="Fernandez-Cuenca F."/>
            <person name="Marques E."/>
            <person name="Tomas M."/>
        </authorList>
    </citation>
    <scope>NUCLEOTIDE SEQUENCE [LARGE SCALE GENOMIC DNA]</scope>
    <source>
        <strain evidence="7 8">5-2Ac02</strain>
    </source>
</reference>
<dbReference type="GO" id="GO:0003684">
    <property type="term" value="F:damaged DNA binding"/>
    <property type="evidence" value="ECO:0007669"/>
    <property type="project" value="InterPro"/>
</dbReference>
<evidence type="ECO:0000313" key="7">
    <source>
        <dbReference type="EMBL" id="OFE43515.1"/>
    </source>
</evidence>
<dbReference type="InterPro" id="IPR025188">
    <property type="entry name" value="DUF4113"/>
</dbReference>
<dbReference type="Gene3D" id="1.10.150.20">
    <property type="entry name" value="5' to 3' exonuclease, C-terminal subdomain"/>
    <property type="match status" value="1"/>
</dbReference>
<dbReference type="GO" id="GO:0009432">
    <property type="term" value="P:SOS response"/>
    <property type="evidence" value="ECO:0007669"/>
    <property type="project" value="UniProtKB-KW"/>
</dbReference>
<dbReference type="InterPro" id="IPR017961">
    <property type="entry name" value="DNA_pol_Y-fam_little_finger"/>
</dbReference>
<keyword evidence="5" id="KW-0742">SOS response</keyword>
<dbReference type="GO" id="GO:0005829">
    <property type="term" value="C:cytosol"/>
    <property type="evidence" value="ECO:0007669"/>
    <property type="project" value="TreeGrafter"/>
</dbReference>
<dbReference type="InterPro" id="IPR024728">
    <property type="entry name" value="PolY_HhH_motif"/>
</dbReference>
<comment type="similarity">
    <text evidence="1">Belongs to the DNA polymerase type-Y family.</text>
</comment>
<dbReference type="InterPro" id="IPR043128">
    <property type="entry name" value="Rev_trsase/Diguanyl_cyclase"/>
</dbReference>
<name>A0A1E8E1H9_9GAMM</name>
<sequence length="431" mass="49040">MKPLKQIFALIDINNCYVSCERLFQPHLNHRPVVVLSNNDGCVVSRSEEAKQLGIKMAVPFYQVQELIQQHDVAVFSSNYALYAEMSRRFNNTIQQFVSAKDIEIYSIDETFIELSSYSQTDLNEWAQEIKATLWQWLALPVCVGIGHSKTEAKLANHLAKKNSYFNGVCNLLHMDLCSKEALFQHIDVAEVWGVGRKLAKKLHALKIHSVFDLAISDPEQMQRKFSILMKKTILELTGTPCIELEQTRASKHRIISSRSFGQRVTDIHALSEALSDYLQSAVQRLRKEKSLCSCMIVFAQSSRFDQRQAFYNQSVTIAFNEPTDSALIMNKAIMKHISTLFQEGIVFKKCGVILTGLEPKQGYIPDLLADTHVIEKQEQLQQVLDSVKNKYGMQKLAIGACKLQDRTWAMQRSHLSPNYFSWEGLLALGD</sequence>
<proteinExistence type="inferred from homology"/>
<gene>
    <name evidence="7" type="ORF">BJN41_05345</name>
</gene>